<dbReference type="PANTHER" id="PTHR37291:SF1">
    <property type="entry name" value="TYPE IV METHYL-DIRECTED RESTRICTION ENZYME ECOKMCRB SUBUNIT"/>
    <property type="match status" value="1"/>
</dbReference>
<dbReference type="Gene3D" id="3.40.50.300">
    <property type="entry name" value="P-loop containing nucleotide triphosphate hydrolases"/>
    <property type="match status" value="1"/>
</dbReference>
<dbReference type="EMBL" id="NIQC01000008">
    <property type="protein sequence ID" value="OWZ84117.1"/>
    <property type="molecule type" value="Genomic_DNA"/>
</dbReference>
<sequence>MSVIKQFDQKFHGGSTSYMMATILAMLKNIDDKGIADIKDVEDNFYNFYLYRYKNGKKPEKEGTKMYKAGQLTRSINDIIGTPINALRDFIDYDGSNKIKFRENVFAELKKGYNLLELRKVAYKQLYDYYKKIDNNWLKIDDLKELDYGYTVSEEDIASILGQNLVKEISPIEVDELKSVIILCTIDGQEYPNEWLDDKKNYLKYYLDGHEIDDVTEYNEKINSNQAIMKFKDKRYSVLPFVREEKNSLFYFEGEFEIQSIEKDERGHSYFILERNIPLTKYARLSDGNKHSNQTKKEEFNANFLSEVSNHVSSFVHSKGFVFSKEMIKNFLLSLKSKPFVILAGISGTGKSKLVELVANSLGATRENGQFNLIPVRPDWNDSSDLLGYKNLQGEFVEGELTKIIRKAENDLEHPYFVCLDEMNLARVEYYFSDILSVMETRKNQGNKIISSPMPVEGLGEKLIFPENLYIIGTVNMDETTHSFSRKVLDRANTIEFNEVDLNHLPDDIPTEDVLPKKAHNNVFKTRYLTLKDCYQGNEDYIKKQVELLEQINSTLKEAGLHIGYRVRDEYCFYLVNNRYYGLLTENTAVDFQLMQKILPRIQGSSLKVEETLEKIIDLCSSNYPLTKSKAEFMLGRFNEDGFTSFWL</sequence>
<protein>
    <recommendedName>
        <fullName evidence="1">ATPase dynein-related AAA domain-containing protein</fullName>
    </recommendedName>
</protein>
<dbReference type="PANTHER" id="PTHR37291">
    <property type="entry name" value="5-METHYLCYTOSINE-SPECIFIC RESTRICTION ENZYME B"/>
    <property type="match status" value="1"/>
</dbReference>
<dbReference type="GO" id="GO:0005524">
    <property type="term" value="F:ATP binding"/>
    <property type="evidence" value="ECO:0007669"/>
    <property type="project" value="InterPro"/>
</dbReference>
<reference evidence="2 3" key="1">
    <citation type="submission" date="2017-06" db="EMBL/GenBank/DDBJ databases">
        <title>Draft Genome Sequence of Natranaerobius trueperi halophilic, alkalithermophilic bacteria from soda lakes.</title>
        <authorList>
            <person name="Zhao B."/>
        </authorList>
    </citation>
    <scope>NUCLEOTIDE SEQUENCE [LARGE SCALE GENOMIC DNA]</scope>
    <source>
        <strain evidence="2 3">DSM 18760</strain>
    </source>
</reference>
<dbReference type="RefSeq" id="WP_089023250.1">
    <property type="nucleotide sequence ID" value="NZ_NIQC01000008.1"/>
</dbReference>
<dbReference type="InterPro" id="IPR052934">
    <property type="entry name" value="Methyl-DNA_Rec/Restrict_Enz"/>
</dbReference>
<evidence type="ECO:0000313" key="3">
    <source>
        <dbReference type="Proteomes" id="UP000214588"/>
    </source>
</evidence>
<comment type="caution">
    <text evidence="2">The sequence shown here is derived from an EMBL/GenBank/DDBJ whole genome shotgun (WGS) entry which is preliminary data.</text>
</comment>
<name>A0A226C155_9FIRM</name>
<gene>
    <name evidence="2" type="ORF">CDO51_05220</name>
</gene>
<dbReference type="InterPro" id="IPR011704">
    <property type="entry name" value="ATPase_dyneun-rel_AAA"/>
</dbReference>
<proteinExistence type="predicted"/>
<organism evidence="2 3">
    <name type="scientific">Natranaerobius trueperi</name>
    <dbReference type="NCBI Taxonomy" id="759412"/>
    <lineage>
        <taxon>Bacteria</taxon>
        <taxon>Bacillati</taxon>
        <taxon>Bacillota</taxon>
        <taxon>Clostridia</taxon>
        <taxon>Natranaerobiales</taxon>
        <taxon>Natranaerobiaceae</taxon>
        <taxon>Natranaerobius</taxon>
    </lineage>
</organism>
<evidence type="ECO:0000259" key="1">
    <source>
        <dbReference type="Pfam" id="PF07728"/>
    </source>
</evidence>
<dbReference type="Pfam" id="PF07728">
    <property type="entry name" value="AAA_5"/>
    <property type="match status" value="1"/>
</dbReference>
<dbReference type="AlphaFoldDB" id="A0A226C155"/>
<feature type="domain" description="ATPase dynein-related AAA" evidence="1">
    <location>
        <begin position="341"/>
        <end position="490"/>
    </location>
</feature>
<dbReference type="OrthoDB" id="9781481at2"/>
<dbReference type="GO" id="GO:0016887">
    <property type="term" value="F:ATP hydrolysis activity"/>
    <property type="evidence" value="ECO:0007669"/>
    <property type="project" value="InterPro"/>
</dbReference>
<dbReference type="InterPro" id="IPR027417">
    <property type="entry name" value="P-loop_NTPase"/>
</dbReference>
<dbReference type="SUPFAM" id="SSF52540">
    <property type="entry name" value="P-loop containing nucleoside triphosphate hydrolases"/>
    <property type="match status" value="1"/>
</dbReference>
<evidence type="ECO:0000313" key="2">
    <source>
        <dbReference type="EMBL" id="OWZ84117.1"/>
    </source>
</evidence>
<keyword evidence="3" id="KW-1185">Reference proteome</keyword>
<accession>A0A226C155</accession>
<dbReference type="Proteomes" id="UP000214588">
    <property type="component" value="Unassembled WGS sequence"/>
</dbReference>